<evidence type="ECO:0000256" key="4">
    <source>
        <dbReference type="ARBA" id="ARBA00023239"/>
    </source>
</evidence>
<gene>
    <name evidence="7" type="ORF">DBY38_05925</name>
    <name evidence="8" type="ORF">SAMN04487885_1147</name>
</gene>
<evidence type="ECO:0000256" key="1">
    <source>
        <dbReference type="ARBA" id="ARBA00001933"/>
    </source>
</evidence>
<comment type="similarity">
    <text evidence="5">Belongs to the class-II pyridoxal-phosphate-dependent aminotransferase family. MalY/PatB cystathionine beta-lyase subfamily.</text>
</comment>
<reference evidence="7 10" key="2">
    <citation type="submission" date="2018-03" db="EMBL/GenBank/DDBJ databases">
        <title>The uncultured portion of the human microbiome is neutrally assembled.</title>
        <authorList>
            <person name="Jeraldo P."/>
            <person name="Boardman L."/>
            <person name="White B.A."/>
            <person name="Nelson H."/>
            <person name="Goldenfeld N."/>
            <person name="Chia N."/>
        </authorList>
    </citation>
    <scope>NUCLEOTIDE SEQUENCE [LARGE SCALE GENOMIC DNA]</scope>
    <source>
        <strain evidence="7">CIM:MAG 903</strain>
    </source>
</reference>
<dbReference type="InterPro" id="IPR004839">
    <property type="entry name" value="Aminotransferase_I/II_large"/>
</dbReference>
<dbReference type="EMBL" id="QAMZ01000029">
    <property type="protein sequence ID" value="PWL53931.1"/>
    <property type="molecule type" value="Genomic_DNA"/>
</dbReference>
<evidence type="ECO:0000313" key="8">
    <source>
        <dbReference type="EMBL" id="SFF88925.1"/>
    </source>
</evidence>
<keyword evidence="7" id="KW-0808">Transferase</keyword>
<dbReference type="OrthoDB" id="9802872at2"/>
<keyword evidence="9" id="KW-1185">Reference proteome</keyword>
<dbReference type="InterPro" id="IPR015422">
    <property type="entry name" value="PyrdxlP-dep_Trfase_small"/>
</dbReference>
<dbReference type="RefSeq" id="WP_027640201.1">
    <property type="nucleotide sequence ID" value="NZ_BAAACD010000010.1"/>
</dbReference>
<dbReference type="Gene3D" id="3.40.640.10">
    <property type="entry name" value="Type I PLP-dependent aspartate aminotransferase-like (Major domain)"/>
    <property type="match status" value="1"/>
</dbReference>
<dbReference type="GeneID" id="90543380"/>
<evidence type="ECO:0000313" key="7">
    <source>
        <dbReference type="EMBL" id="PWL53931.1"/>
    </source>
</evidence>
<evidence type="ECO:0000256" key="2">
    <source>
        <dbReference type="ARBA" id="ARBA00012224"/>
    </source>
</evidence>
<dbReference type="STRING" id="1529.SAMN04487885_1147"/>
<organism evidence="8 9">
    <name type="scientific">Clostridium cadaveris</name>
    <dbReference type="NCBI Taxonomy" id="1529"/>
    <lineage>
        <taxon>Bacteria</taxon>
        <taxon>Bacillati</taxon>
        <taxon>Bacillota</taxon>
        <taxon>Clostridia</taxon>
        <taxon>Eubacteriales</taxon>
        <taxon>Clostridiaceae</taxon>
        <taxon>Clostridium</taxon>
    </lineage>
</organism>
<dbReference type="SUPFAM" id="SSF53383">
    <property type="entry name" value="PLP-dependent transferases"/>
    <property type="match status" value="1"/>
</dbReference>
<dbReference type="EC" id="4.4.1.13" evidence="2"/>
<dbReference type="PANTHER" id="PTHR43525">
    <property type="entry name" value="PROTEIN MALY"/>
    <property type="match status" value="1"/>
</dbReference>
<dbReference type="InterPro" id="IPR015424">
    <property type="entry name" value="PyrdxlP-dep_Trfase"/>
</dbReference>
<dbReference type="InterPro" id="IPR051798">
    <property type="entry name" value="Class-II_PLP-Dep_Aminotrans"/>
</dbReference>
<keyword evidence="7" id="KW-0032">Aminotransferase</keyword>
<comment type="cofactor">
    <cofactor evidence="1">
        <name>pyridoxal 5'-phosphate</name>
        <dbReference type="ChEBI" id="CHEBI:597326"/>
    </cofactor>
</comment>
<sequence length="388" mass="44965">MYNFDNLLDRRNTDCVKWDELEDVFGSSDLLPYWVADMDFEVLPEIREALVKRAEHATYGYTFATKDYYKNFIKWNKERNDFEINKDEIISVPGVVCATSFVIYAFTQKGDKVLLNTPIYNPFFDVINAHKREMVTSKLILNNERYEMDWEDFENKLKDNVKLFILCSPHNPVGRVWTREELEKIVKLCKENNVLIFSDEIHSDLIFPGHKHIPTLNVSKDAEDITISAMAPSKTFNIAGLKSSMILVKNKELKEKLAEAIEAFDLGVGLFGYKATEIAYGYGAKWTDELISYLYENAKFVVDFFEKNMPKVKAYVPDGTYLMWLDFSAYGLGQKEILEKLKYEARVALNDGEKYGKEEGLGFMRLNIGTTRETLKKGLERIKKSFQD</sequence>
<reference evidence="8 9" key="1">
    <citation type="submission" date="2016-10" db="EMBL/GenBank/DDBJ databases">
        <authorList>
            <person name="de Groot N.N."/>
        </authorList>
    </citation>
    <scope>NUCLEOTIDE SEQUENCE [LARGE SCALE GENOMIC DNA]</scope>
    <source>
        <strain evidence="8 9">NLAE-zl-G419</strain>
    </source>
</reference>
<keyword evidence="4 8" id="KW-0456">Lyase</keyword>
<dbReference type="Proteomes" id="UP000246114">
    <property type="component" value="Unassembled WGS sequence"/>
</dbReference>
<dbReference type="Gene3D" id="3.90.1150.10">
    <property type="entry name" value="Aspartate Aminotransferase, domain 1"/>
    <property type="match status" value="1"/>
</dbReference>
<dbReference type="NCBIfam" id="TIGR04350">
    <property type="entry name" value="C_S_lyase_PatB"/>
    <property type="match status" value="1"/>
</dbReference>
<dbReference type="AlphaFoldDB" id="A0A1I2MBU6"/>
<dbReference type="eggNOG" id="COG1168">
    <property type="taxonomic scope" value="Bacteria"/>
</dbReference>
<evidence type="ECO:0000259" key="6">
    <source>
        <dbReference type="Pfam" id="PF00155"/>
    </source>
</evidence>
<dbReference type="GO" id="GO:0008483">
    <property type="term" value="F:transaminase activity"/>
    <property type="evidence" value="ECO:0007669"/>
    <property type="project" value="UniProtKB-KW"/>
</dbReference>
<proteinExistence type="inferred from homology"/>
<name>A0A1I2MBU6_9CLOT</name>
<protein>
    <recommendedName>
        <fullName evidence="2">cysteine-S-conjugate beta-lyase</fullName>
        <ecNumber evidence="2">4.4.1.13</ecNumber>
    </recommendedName>
</protein>
<dbReference type="CDD" id="cd00609">
    <property type="entry name" value="AAT_like"/>
    <property type="match status" value="1"/>
</dbReference>
<evidence type="ECO:0000313" key="9">
    <source>
        <dbReference type="Proteomes" id="UP000182135"/>
    </source>
</evidence>
<evidence type="ECO:0000256" key="3">
    <source>
        <dbReference type="ARBA" id="ARBA00022898"/>
    </source>
</evidence>
<dbReference type="Proteomes" id="UP000182135">
    <property type="component" value="Unassembled WGS sequence"/>
</dbReference>
<dbReference type="GO" id="GO:0030170">
    <property type="term" value="F:pyridoxal phosphate binding"/>
    <property type="evidence" value="ECO:0007669"/>
    <property type="project" value="InterPro"/>
</dbReference>
<accession>A0A1I2MBU6</accession>
<evidence type="ECO:0000313" key="10">
    <source>
        <dbReference type="Proteomes" id="UP000246114"/>
    </source>
</evidence>
<feature type="domain" description="Aminotransferase class I/classII large" evidence="6">
    <location>
        <begin position="37"/>
        <end position="382"/>
    </location>
</feature>
<evidence type="ECO:0000256" key="5">
    <source>
        <dbReference type="ARBA" id="ARBA00037974"/>
    </source>
</evidence>
<dbReference type="InterPro" id="IPR015421">
    <property type="entry name" value="PyrdxlP-dep_Trfase_major"/>
</dbReference>
<dbReference type="InterPro" id="IPR027619">
    <property type="entry name" value="C-S_lyase_PatB-like"/>
</dbReference>
<dbReference type="EMBL" id="FOOE01000014">
    <property type="protein sequence ID" value="SFF88925.1"/>
    <property type="molecule type" value="Genomic_DNA"/>
</dbReference>
<keyword evidence="3" id="KW-0663">Pyridoxal phosphate</keyword>
<dbReference type="PANTHER" id="PTHR43525:SF1">
    <property type="entry name" value="PROTEIN MALY"/>
    <property type="match status" value="1"/>
</dbReference>
<dbReference type="GO" id="GO:0047804">
    <property type="term" value="F:cysteine-S-conjugate beta-lyase activity"/>
    <property type="evidence" value="ECO:0007669"/>
    <property type="project" value="UniProtKB-EC"/>
</dbReference>
<dbReference type="Pfam" id="PF00155">
    <property type="entry name" value="Aminotran_1_2"/>
    <property type="match status" value="1"/>
</dbReference>